<dbReference type="Pfam" id="PF13306">
    <property type="entry name" value="LRR_5"/>
    <property type="match status" value="3"/>
</dbReference>
<evidence type="ECO:0000313" key="3">
    <source>
        <dbReference type="EMBL" id="MSS18138.1"/>
    </source>
</evidence>
<comment type="caution">
    <text evidence="3">The sequence shown here is derived from an EMBL/GenBank/DDBJ whole genome shotgun (WGS) entry which is preliminary data.</text>
</comment>
<accession>A0A6L5XF27</accession>
<dbReference type="Proteomes" id="UP000483362">
    <property type="component" value="Unassembled WGS sequence"/>
</dbReference>
<dbReference type="EMBL" id="VULT01000016">
    <property type="protein sequence ID" value="MSS18138.1"/>
    <property type="molecule type" value="Genomic_DNA"/>
</dbReference>
<dbReference type="InterPro" id="IPR032675">
    <property type="entry name" value="LRR_dom_sf"/>
</dbReference>
<dbReference type="InterPro" id="IPR053139">
    <property type="entry name" value="Surface_bspA-like"/>
</dbReference>
<dbReference type="SUPFAM" id="SSF63829">
    <property type="entry name" value="Calcium-dependent phosphotriesterase"/>
    <property type="match status" value="1"/>
</dbReference>
<dbReference type="Gene3D" id="3.80.10.10">
    <property type="entry name" value="Ribonuclease Inhibitor"/>
    <property type="match status" value="2"/>
</dbReference>
<feature type="chain" id="PRO_5027073201" evidence="1">
    <location>
        <begin position="28"/>
        <end position="1210"/>
    </location>
</feature>
<evidence type="ECO:0000313" key="4">
    <source>
        <dbReference type="Proteomes" id="UP000483362"/>
    </source>
</evidence>
<proteinExistence type="predicted"/>
<dbReference type="SUPFAM" id="SSF49373">
    <property type="entry name" value="Invasin/intimin cell-adhesion fragments"/>
    <property type="match status" value="2"/>
</dbReference>
<name>A0A6L5XF27_9BACT</name>
<dbReference type="AlphaFoldDB" id="A0A6L5XF27"/>
<dbReference type="SUPFAM" id="SSF52058">
    <property type="entry name" value="L domain-like"/>
    <property type="match status" value="1"/>
</dbReference>
<dbReference type="InterPro" id="IPR026906">
    <property type="entry name" value="LRR_5"/>
</dbReference>
<feature type="domain" description="BIG2" evidence="2">
    <location>
        <begin position="1059"/>
        <end position="1149"/>
    </location>
</feature>
<evidence type="ECO:0000256" key="1">
    <source>
        <dbReference type="SAM" id="SignalP"/>
    </source>
</evidence>
<dbReference type="RefSeq" id="WP_154327079.1">
    <property type="nucleotide sequence ID" value="NZ_CP045696.1"/>
</dbReference>
<feature type="domain" description="BIG2" evidence="2">
    <location>
        <begin position="967"/>
        <end position="1048"/>
    </location>
</feature>
<dbReference type="Pfam" id="PF02368">
    <property type="entry name" value="Big_2"/>
    <property type="match status" value="2"/>
</dbReference>
<dbReference type="InterPro" id="IPR003343">
    <property type="entry name" value="Big_2"/>
</dbReference>
<dbReference type="PANTHER" id="PTHR45661:SF3">
    <property type="entry name" value="IG-LIKE DOMAIN-CONTAINING PROTEIN"/>
    <property type="match status" value="1"/>
</dbReference>
<keyword evidence="4" id="KW-1185">Reference proteome</keyword>
<sequence>MKRITHSWLRALALSMAGLLAVPVLEAATVVHDGINYTTSGTKATVKRYNFVSGGDTAYYKGDIVIPETFTEGGKTYTVVAVGANAFVDCKELTSLSLPNTCVDISRNAFKGCSSLKNDPVPSTAKTIGNAYLQGCSSITEVTVPAGVKGTFVSQNWEGMTSLKKITFADSSTPFKMNLLAFTTDVTKASEDPIEEIYFGRDIDASLYANNQQPFHNMKYLKKVTFGGSATAISGTMLLGCTALETVEFAQGNKIASIGASAFQGCTSLKSIALPEAVKTVEASTFANCSSLNSVTLGSAVTSIGESAFQGTALTGIALPATITSIGGSAFKNSALAGEFTLPSGLTALGSEALAGTALTGVVIPASLASIGDAALAPIATLAKIEVDGGNTAFKLENGVLLSADGTRLLVTTHEKAGMPESYSNATVTSIDKYGLAYAPFKTVALPALTKIGDYGFAQSKLESFTLESNVTVGLNVFNGSALKSVVIAEGRNEISQGLFANCQSLTSVKLPNSATNMMKNCFDKCTSLKEMEIPANVNYMEPGSVPSTIQTLRVLNVNTPALAAGTFTADQSGVTCKVAENSVSAYKKASQWSYLNIVGDPSISGVASNLGCPTGLYFATADGKLMYKDESGNVVDTKFATGAHAFTLQSYKNRIYVADAGEKFTYQTPDSPLGDGQLFYVNKSGDYFYRVTVLNNVGYKPSEDPFSMSIDSASNTIYISDRNVGVHKLNADTTGLYGSQPFLFQNQYLPYYNDQISWGSITGAFQKDSKGIYWMTKKFNGLGLLRFTDADIYPDGGAGKTQHFKCVFKDALIKTAYLDEKNGYYYMFVQKDPYGAVPGVYRIALSKLEKADGSDADGVEDLKIADCQLIDNSPVKVDGTPDSGENSNIAQINGDGTNVFWGYVAPATDAEAIAGSVKLDATNPLHKSGIKTIKSADATPVVTFAVEGVEAYGVCGATYVAPPVVLPEAIALNHNTYTLDKGGDQLQLTATVTPANAADKSVTWSSSDETVATVDANGLVTTKAQEKNTVTIYAVSNAVPTLKDSCVITITNPTAAVFPESISLNITEYTAERNGGTLQLVATVLPENTTNKHVTWSSSNDYATVDANGLVTIKSLIAGVKGLNAEGTAPSVTITATSVANPALSATCVITYSQETGVDNVTASKTVKSVRYYNAAGMESDKAFDGINMVVTYYTDGTKSVSKGVYTTK</sequence>
<dbReference type="InterPro" id="IPR008964">
    <property type="entry name" value="Invasin/intimin_cell_adhesion"/>
</dbReference>
<dbReference type="SMART" id="SM00635">
    <property type="entry name" value="BID_2"/>
    <property type="match status" value="2"/>
</dbReference>
<gene>
    <name evidence="3" type="ORF">FYJ29_10270</name>
</gene>
<reference evidence="3 4" key="1">
    <citation type="submission" date="2019-08" db="EMBL/GenBank/DDBJ databases">
        <title>In-depth cultivation of the pig gut microbiome towards novel bacterial diversity and tailored functional studies.</title>
        <authorList>
            <person name="Wylensek D."/>
            <person name="Hitch T.C.A."/>
            <person name="Clavel T."/>
        </authorList>
    </citation>
    <scope>NUCLEOTIDE SEQUENCE [LARGE SCALE GENOMIC DNA]</scope>
    <source>
        <strain evidence="3 4">Oil-RF-744-WCA-WT-10</strain>
    </source>
</reference>
<feature type="signal peptide" evidence="1">
    <location>
        <begin position="1"/>
        <end position="27"/>
    </location>
</feature>
<dbReference type="Gene3D" id="2.60.40.1080">
    <property type="match status" value="2"/>
</dbReference>
<dbReference type="PANTHER" id="PTHR45661">
    <property type="entry name" value="SURFACE ANTIGEN"/>
    <property type="match status" value="1"/>
</dbReference>
<evidence type="ECO:0000259" key="2">
    <source>
        <dbReference type="SMART" id="SM00635"/>
    </source>
</evidence>
<organism evidence="3 4">
    <name type="scientific">Sodaliphilus pleomorphus</name>
    <dbReference type="NCBI Taxonomy" id="2606626"/>
    <lineage>
        <taxon>Bacteria</taxon>
        <taxon>Pseudomonadati</taxon>
        <taxon>Bacteroidota</taxon>
        <taxon>Bacteroidia</taxon>
        <taxon>Bacteroidales</taxon>
        <taxon>Muribaculaceae</taxon>
        <taxon>Sodaliphilus</taxon>
    </lineage>
</organism>
<keyword evidence="1" id="KW-0732">Signal</keyword>
<dbReference type="Gene3D" id="3.40.50.12480">
    <property type="match status" value="1"/>
</dbReference>
<protein>
    <submittedName>
        <fullName evidence="3">Leucine-rich repeat protein</fullName>
    </submittedName>
</protein>